<feature type="compositionally biased region" description="Low complexity" evidence="1">
    <location>
        <begin position="504"/>
        <end position="516"/>
    </location>
</feature>
<sequence>MVRVGSGNTPPLCSVPSPNSIPPLLPLPLPTSDFAFGASSQHAGAHPSAQSMLTPLLPGSIGFGPLAGAAASQPPSLAPAAALPSLSSSSPPCFTSPPFGPSPSGGPGWEVPEYISGGENAAMSSEWERHLSPSREDLYLLLSSPARPSTPSQAAPPPYPLRHPTPPNASPHHTAPSSSHPFAMLRLPPPSPHRGPSPARGEQRAMVEWAVASARHASPAWRAASPHLGSLYCASPAHQQSPAHSCAGFLGGIGAMSMCTASLGASCCSGACSSAAGATAGSSMMGSSSSSSGAGSSSSGGGGAGSSSSQQLSSSQLMPPPPGLPGGVPMTRTASLDGARRSPWLSDRPSTDPRSSPAWMGPGFAPGWLGALARPNTDPRSSPVVGGPHGANVPGIIGGMPQQSPRGGSMLPPPPRCKSAADSAASGEASTSAGPRDSTLTDDDINSFLEPGSYSLSLQYGSMDHADESEEAARQGEPRPRRQTSEEARRQGLGAAATPPLPITSPQTQITPPMAPAAADLTLPLTTLDGPKALAERAAMAGEAAAAAVGAPAGQETAEERCGSSQPDEAAMAPVTTPAEEQAGPTLG</sequence>
<feature type="compositionally biased region" description="Pro residues" evidence="1">
    <location>
        <begin position="154"/>
        <end position="169"/>
    </location>
</feature>
<dbReference type="EMBL" id="HBGU01051971">
    <property type="protein sequence ID" value="CAD9497072.1"/>
    <property type="molecule type" value="Transcribed_RNA"/>
</dbReference>
<gene>
    <name evidence="2" type="ORF">CBRE1094_LOCUS28350</name>
</gene>
<feature type="compositionally biased region" description="Low complexity" evidence="1">
    <location>
        <begin position="346"/>
        <end position="357"/>
    </location>
</feature>
<proteinExistence type="predicted"/>
<feature type="region of interest" description="Disordered" evidence="1">
    <location>
        <begin position="279"/>
        <end position="516"/>
    </location>
</feature>
<evidence type="ECO:0000256" key="1">
    <source>
        <dbReference type="SAM" id="MobiDB-lite"/>
    </source>
</evidence>
<feature type="compositionally biased region" description="Low complexity" evidence="1">
    <location>
        <begin position="279"/>
        <end position="297"/>
    </location>
</feature>
<feature type="compositionally biased region" description="Low complexity" evidence="1">
    <location>
        <begin position="170"/>
        <end position="181"/>
    </location>
</feature>
<dbReference type="AlphaFoldDB" id="A0A7S2MQM5"/>
<feature type="compositionally biased region" description="Low complexity" evidence="1">
    <location>
        <begin position="68"/>
        <end position="93"/>
    </location>
</feature>
<feature type="region of interest" description="Disordered" evidence="1">
    <location>
        <begin position="68"/>
        <end position="115"/>
    </location>
</feature>
<feature type="compositionally biased region" description="Basic and acidic residues" evidence="1">
    <location>
        <begin position="471"/>
        <end position="490"/>
    </location>
</feature>
<evidence type="ECO:0000313" key="2">
    <source>
        <dbReference type="EMBL" id="CAD9497072.1"/>
    </source>
</evidence>
<feature type="compositionally biased region" description="Low complexity" evidence="1">
    <location>
        <begin position="306"/>
        <end position="317"/>
    </location>
</feature>
<protein>
    <submittedName>
        <fullName evidence="2">Uncharacterized protein</fullName>
    </submittedName>
</protein>
<accession>A0A7S2MQM5</accession>
<feature type="region of interest" description="Disordered" evidence="1">
    <location>
        <begin position="144"/>
        <end position="203"/>
    </location>
</feature>
<reference evidence="2" key="1">
    <citation type="submission" date="2021-01" db="EMBL/GenBank/DDBJ databases">
        <authorList>
            <person name="Corre E."/>
            <person name="Pelletier E."/>
            <person name="Niang G."/>
            <person name="Scheremetjew M."/>
            <person name="Finn R."/>
            <person name="Kale V."/>
            <person name="Holt S."/>
            <person name="Cochrane G."/>
            <person name="Meng A."/>
            <person name="Brown T."/>
            <person name="Cohen L."/>
        </authorList>
    </citation>
    <scope>NUCLEOTIDE SEQUENCE</scope>
    <source>
        <strain evidence="2">UTEX LB 985</strain>
    </source>
</reference>
<feature type="compositionally biased region" description="Low complexity" evidence="1">
    <location>
        <begin position="420"/>
        <end position="433"/>
    </location>
</feature>
<name>A0A7S2MQM5_9EUKA</name>
<organism evidence="2">
    <name type="scientific">Haptolina brevifila</name>
    <dbReference type="NCBI Taxonomy" id="156173"/>
    <lineage>
        <taxon>Eukaryota</taxon>
        <taxon>Haptista</taxon>
        <taxon>Haptophyta</taxon>
        <taxon>Prymnesiophyceae</taxon>
        <taxon>Prymnesiales</taxon>
        <taxon>Prymnesiaceae</taxon>
        <taxon>Haptolina</taxon>
    </lineage>
</organism>
<feature type="region of interest" description="Disordered" evidence="1">
    <location>
        <begin position="550"/>
        <end position="588"/>
    </location>
</feature>